<dbReference type="RefSeq" id="XP_058984954.1">
    <property type="nucleotide sequence ID" value="XM_059128971.1"/>
</dbReference>
<dbReference type="Gene3D" id="1.20.120.1080">
    <property type="match status" value="1"/>
</dbReference>
<dbReference type="InterPro" id="IPR011709">
    <property type="entry name" value="DEAD-box_helicase_OB_fold"/>
</dbReference>
<dbReference type="Gene3D" id="3.40.50.300">
    <property type="entry name" value="P-loop containing nucleotide triphosphate hydrolases"/>
    <property type="match status" value="2"/>
</dbReference>
<keyword evidence="1" id="KW-0547">Nucleotide-binding</keyword>
<dbReference type="InterPro" id="IPR027417">
    <property type="entry name" value="P-loop_NTPase"/>
</dbReference>
<keyword evidence="5" id="KW-0347">Helicase</keyword>
<dbReference type="Proteomes" id="UP001652621">
    <property type="component" value="Unplaced"/>
</dbReference>
<evidence type="ECO:0000256" key="1">
    <source>
        <dbReference type="ARBA" id="ARBA00022741"/>
    </source>
</evidence>
<organism evidence="4 5">
    <name type="scientific">Musca domestica</name>
    <name type="common">House fly</name>
    <dbReference type="NCBI Taxonomy" id="7370"/>
    <lineage>
        <taxon>Eukaryota</taxon>
        <taxon>Metazoa</taxon>
        <taxon>Ecdysozoa</taxon>
        <taxon>Arthropoda</taxon>
        <taxon>Hexapoda</taxon>
        <taxon>Insecta</taxon>
        <taxon>Pterygota</taxon>
        <taxon>Neoptera</taxon>
        <taxon>Endopterygota</taxon>
        <taxon>Diptera</taxon>
        <taxon>Brachycera</taxon>
        <taxon>Muscomorpha</taxon>
        <taxon>Muscoidea</taxon>
        <taxon>Muscidae</taxon>
        <taxon>Musca</taxon>
    </lineage>
</organism>
<keyword evidence="4" id="KW-1185">Reference proteome</keyword>
<evidence type="ECO:0000259" key="3">
    <source>
        <dbReference type="PROSITE" id="PS51194"/>
    </source>
</evidence>
<sequence length="649" mass="74389">MTNQSSHCICLQSGLCKYNQHREAMDISSNKANPIKSILYCLEKFQVTILATDSGGLGNIELTQHMSEVGWNSKGGIAFVESGSNYAFSSTAEKYYFGKRSISSHSNFINITEECLLKELLNDPLLTNYGVLIMTDALKRTVMTDAILAILKKVIRKRPTLKLILVAVSKEANFLQEYFTAAAKDRKDRKAEIRSVILSIDDHNKGVVQDILYLKEPCADYVQKTIRTILSIHTQRPLDGDVIAYMACEEDISSAMALLRETEGTSNLNYFRLSQMKNERETVFFPTTKGKRNVVFTIELYQSSVTQDRVYYVIDCGFMQLNWYESSQNRNHYLTVPICKHIAGLRSNWKSKHRKAKVFRLYTKEDFQALADRTVVEMRRTELSSIILYLKALAVNNILRFDFPSAPPARNVLTTLESLFALGGLDDQGHLTDPLGYFMSESPLPPELSRCLFTSAEMLCSEEILNIVCMLQIEPIFIVTTNNIADRHKQIAKRKFEAAEGDLITLLNIYQAFVENALSKDFCRKYYLNYYSLMRAHRLREQLQASLFNKYKLGLKSCKSVEQILKCLTSGLFMKVAYLHPSGAYRTLRCGSEVYVDRDSAIFSIAQPKYVVYVDLYDKTKIFMRNISVIKEEWLDELAPHYYKRFNKK</sequence>
<dbReference type="InterPro" id="IPR001650">
    <property type="entry name" value="Helicase_C-like"/>
</dbReference>
<evidence type="ECO:0000313" key="4">
    <source>
        <dbReference type="Proteomes" id="UP001652621"/>
    </source>
</evidence>
<keyword evidence="2" id="KW-0067">ATP-binding</keyword>
<dbReference type="GO" id="GO:0004386">
    <property type="term" value="F:helicase activity"/>
    <property type="evidence" value="ECO:0007669"/>
    <property type="project" value="UniProtKB-KW"/>
</dbReference>
<dbReference type="SUPFAM" id="SSF52540">
    <property type="entry name" value="P-loop containing nucleoside triphosphate hydrolases"/>
    <property type="match status" value="1"/>
</dbReference>
<reference evidence="5" key="1">
    <citation type="submission" date="2025-08" db="UniProtKB">
        <authorList>
            <consortium name="RefSeq"/>
        </authorList>
    </citation>
    <scope>IDENTIFICATION</scope>
    <source>
        <strain evidence="5">Aabys</strain>
        <tissue evidence="5">Whole body</tissue>
    </source>
</reference>
<evidence type="ECO:0000313" key="5">
    <source>
        <dbReference type="RefSeq" id="XP_058984954.1"/>
    </source>
</evidence>
<gene>
    <name evidence="5" type="primary">LOC101900101</name>
</gene>
<dbReference type="PANTHER" id="PTHR18934:SF136">
    <property type="entry name" value="ATP-DEPENDENT RNA HELICASE DHX35-RELATED"/>
    <property type="match status" value="1"/>
</dbReference>
<name>A0ABM3VGP0_MUSDO</name>
<protein>
    <submittedName>
        <fullName evidence="5">Probable ATP-dependent RNA helicase DHX35 isoform X1</fullName>
    </submittedName>
</protein>
<feature type="domain" description="Helicase C-terminal" evidence="3">
    <location>
        <begin position="206"/>
        <end position="394"/>
    </location>
</feature>
<evidence type="ECO:0000256" key="2">
    <source>
        <dbReference type="ARBA" id="ARBA00022840"/>
    </source>
</evidence>
<dbReference type="Pfam" id="PF21010">
    <property type="entry name" value="HA2_C"/>
    <property type="match status" value="1"/>
</dbReference>
<dbReference type="PROSITE" id="PS51194">
    <property type="entry name" value="HELICASE_CTER"/>
    <property type="match status" value="1"/>
</dbReference>
<accession>A0ABM3VGP0</accession>
<dbReference type="GeneID" id="101900101"/>
<dbReference type="Pfam" id="PF04408">
    <property type="entry name" value="WHD_HA2"/>
    <property type="match status" value="1"/>
</dbReference>
<dbReference type="Pfam" id="PF07717">
    <property type="entry name" value="OB_NTP_bind"/>
    <property type="match status" value="1"/>
</dbReference>
<dbReference type="PANTHER" id="PTHR18934">
    <property type="entry name" value="ATP-DEPENDENT RNA HELICASE"/>
    <property type="match status" value="1"/>
</dbReference>
<keyword evidence="5" id="KW-0378">Hydrolase</keyword>
<dbReference type="InterPro" id="IPR007502">
    <property type="entry name" value="Helicase-assoc_dom"/>
</dbReference>
<dbReference type="SMART" id="SM00847">
    <property type="entry name" value="HA2"/>
    <property type="match status" value="1"/>
</dbReference>
<dbReference type="InterPro" id="IPR048333">
    <property type="entry name" value="HA2_WH"/>
</dbReference>
<proteinExistence type="predicted"/>